<name>A0A2S9QFJ8_9HYPH</name>
<feature type="domain" description="Peptidoglycan binding-like" evidence="2">
    <location>
        <begin position="202"/>
        <end position="253"/>
    </location>
</feature>
<keyword evidence="4" id="KW-1185">Reference proteome</keyword>
<evidence type="ECO:0000313" key="4">
    <source>
        <dbReference type="Proteomes" id="UP000237682"/>
    </source>
</evidence>
<feature type="domain" description="Peptidoglycan binding-like" evidence="2">
    <location>
        <begin position="105"/>
        <end position="155"/>
    </location>
</feature>
<dbReference type="SUPFAM" id="SSF47090">
    <property type="entry name" value="PGBD-like"/>
    <property type="match status" value="2"/>
</dbReference>
<keyword evidence="1" id="KW-0812">Transmembrane</keyword>
<evidence type="ECO:0000259" key="2">
    <source>
        <dbReference type="Pfam" id="PF01471"/>
    </source>
</evidence>
<dbReference type="Gene3D" id="1.10.101.10">
    <property type="entry name" value="PGBD-like superfamily/PGBD"/>
    <property type="match status" value="2"/>
</dbReference>
<dbReference type="EMBL" id="PUEJ01000003">
    <property type="protein sequence ID" value="PRH88070.1"/>
    <property type="molecule type" value="Genomic_DNA"/>
</dbReference>
<feature type="transmembrane region" description="Helical" evidence="1">
    <location>
        <begin position="39"/>
        <end position="59"/>
    </location>
</feature>
<reference evidence="3 4" key="1">
    <citation type="submission" date="2018-02" db="EMBL/GenBank/DDBJ databases">
        <title>Whole genome sequencing of endophytic bacterium.</title>
        <authorList>
            <person name="Eedara R."/>
            <person name="Podile A.R."/>
        </authorList>
    </citation>
    <scope>NUCLEOTIDE SEQUENCE [LARGE SCALE GENOMIC DNA]</scope>
    <source>
        <strain evidence="3 4">RP1T</strain>
    </source>
</reference>
<dbReference type="InterPro" id="IPR036365">
    <property type="entry name" value="PGBD-like_sf"/>
</dbReference>
<dbReference type="RefSeq" id="WP_105861735.1">
    <property type="nucleotide sequence ID" value="NZ_PUEJ01000003.1"/>
</dbReference>
<evidence type="ECO:0000313" key="3">
    <source>
        <dbReference type="EMBL" id="PRH88070.1"/>
    </source>
</evidence>
<organism evidence="3 4">
    <name type="scientific">Labrys okinawensis</name>
    <dbReference type="NCBI Taxonomy" id="346911"/>
    <lineage>
        <taxon>Bacteria</taxon>
        <taxon>Pseudomonadati</taxon>
        <taxon>Pseudomonadota</taxon>
        <taxon>Alphaproteobacteria</taxon>
        <taxon>Hyphomicrobiales</taxon>
        <taxon>Xanthobacteraceae</taxon>
        <taxon>Labrys</taxon>
    </lineage>
</organism>
<dbReference type="OrthoDB" id="9816507at2"/>
<gene>
    <name evidence="3" type="ORF">C5L14_09270</name>
</gene>
<keyword evidence="1" id="KW-0472">Membrane</keyword>
<sequence length="262" mass="27121">MREALARSDRDFLLSDKVEEAPSRYVGIVRVILQRPAEVAGLAVMGGLSLAILVNALVLQNGTHTSPFIAQRGSASSAPAVSAAPGADVRGAGDSPSQDAVAVLRDVQLALAERGLYDGLADGVLGPKTTAAIRSFQQHNGMPVDGQPSAALLTKIIASSSPLLTTDPNAAEAPPAPPVDQIAALINGEQPAPAGPQPDKRVLGVEKALAKQGYGPLKVDGFMASDTRNAISRFEKDRGLPVTGQISTRLLQELARSGTKVE</sequence>
<accession>A0A2S9QFJ8</accession>
<dbReference type="InterPro" id="IPR002477">
    <property type="entry name" value="Peptidoglycan-bd-like"/>
</dbReference>
<dbReference type="InterPro" id="IPR036366">
    <property type="entry name" value="PGBDSf"/>
</dbReference>
<protein>
    <recommendedName>
        <fullName evidence="2">Peptidoglycan binding-like domain-containing protein</fullName>
    </recommendedName>
</protein>
<evidence type="ECO:0000256" key="1">
    <source>
        <dbReference type="SAM" id="Phobius"/>
    </source>
</evidence>
<dbReference type="Proteomes" id="UP000237682">
    <property type="component" value="Unassembled WGS sequence"/>
</dbReference>
<comment type="caution">
    <text evidence="3">The sequence shown here is derived from an EMBL/GenBank/DDBJ whole genome shotgun (WGS) entry which is preliminary data.</text>
</comment>
<keyword evidence="1" id="KW-1133">Transmembrane helix</keyword>
<dbReference type="AlphaFoldDB" id="A0A2S9QFJ8"/>
<proteinExistence type="predicted"/>
<dbReference type="Pfam" id="PF01471">
    <property type="entry name" value="PG_binding_1"/>
    <property type="match status" value="2"/>
</dbReference>